<evidence type="ECO:0000313" key="1">
    <source>
        <dbReference type="EMBL" id="QHU30125.1"/>
    </source>
</evidence>
<protein>
    <submittedName>
        <fullName evidence="1">Uncharacterized protein</fullName>
    </submittedName>
</protein>
<proteinExistence type="predicted"/>
<organism evidence="1">
    <name type="scientific">viral metagenome</name>
    <dbReference type="NCBI Taxonomy" id="1070528"/>
    <lineage>
        <taxon>unclassified sequences</taxon>
        <taxon>metagenomes</taxon>
        <taxon>organismal metagenomes</taxon>
    </lineage>
</organism>
<reference evidence="1" key="1">
    <citation type="journal article" date="2020" name="Nature">
        <title>Giant virus diversity and host interactions through global metagenomics.</title>
        <authorList>
            <person name="Schulz F."/>
            <person name="Roux S."/>
            <person name="Paez-Espino D."/>
            <person name="Jungbluth S."/>
            <person name="Walsh D.A."/>
            <person name="Denef V.J."/>
            <person name="McMahon K.D."/>
            <person name="Konstantinidis K.T."/>
            <person name="Eloe-Fadrosh E.A."/>
            <person name="Kyrpides N.C."/>
            <person name="Woyke T."/>
        </authorList>
    </citation>
    <scope>NUCLEOTIDE SEQUENCE</scope>
    <source>
        <strain evidence="1">GVMAG-M-3300027833-11</strain>
    </source>
</reference>
<dbReference type="EMBL" id="MN740503">
    <property type="protein sequence ID" value="QHU30125.1"/>
    <property type="molecule type" value="Genomic_DNA"/>
</dbReference>
<accession>A0A6C0LJF7</accession>
<name>A0A6C0LJF7_9ZZZZ</name>
<dbReference type="AlphaFoldDB" id="A0A6C0LJF7"/>
<sequence length="246" mass="28382">MSEHIFQSINEHMLDSNNIARWCRYMENEEINEEKKKISKRNNIIQNKSESVKKEEYFIPKTRDKLFWCFYVALNGLGEFMKVRDKLFVHENETKYAAVDLLRNNKDKLKNAKIKIQDTECDLVGSKPISLAVLHALAISYSLSFVVVNDDIYYDFSYGDKCFIIDITKGQTKLLLGDQSEKIATIKETKYYIFPSKPIKAMSSYSAKEVKDIAKKLAIVVDDATGKIYNKTTLYGLIQSKLGKLI</sequence>